<evidence type="ECO:0000259" key="6">
    <source>
        <dbReference type="SMART" id="SM00849"/>
    </source>
</evidence>
<dbReference type="EMBL" id="SFCI01001421">
    <property type="protein sequence ID" value="TFY75812.1"/>
    <property type="molecule type" value="Genomic_DNA"/>
</dbReference>
<dbReference type="OrthoDB" id="10250730at2759"/>
<dbReference type="PANTHER" id="PTHR42978">
    <property type="entry name" value="QUORUM-QUENCHING LACTONASE YTNP-RELATED-RELATED"/>
    <property type="match status" value="1"/>
</dbReference>
<dbReference type="SUPFAM" id="SSF56281">
    <property type="entry name" value="Metallo-hydrolase/oxidoreductase"/>
    <property type="match status" value="1"/>
</dbReference>
<comment type="similarity">
    <text evidence="2">Belongs to the metallo-beta-lactamase superfamily.</text>
</comment>
<evidence type="ECO:0000313" key="8">
    <source>
        <dbReference type="Proteomes" id="UP000298061"/>
    </source>
</evidence>
<evidence type="ECO:0000256" key="2">
    <source>
        <dbReference type="ARBA" id="ARBA00007749"/>
    </source>
</evidence>
<dbReference type="CDD" id="cd07730">
    <property type="entry name" value="metallo-hydrolase-like_MBL-fold"/>
    <property type="match status" value="1"/>
</dbReference>
<dbReference type="InterPro" id="IPR051013">
    <property type="entry name" value="MBL_superfamily_lactonases"/>
</dbReference>
<organism evidence="7 8">
    <name type="scientific">Hericium alpestre</name>
    <dbReference type="NCBI Taxonomy" id="135208"/>
    <lineage>
        <taxon>Eukaryota</taxon>
        <taxon>Fungi</taxon>
        <taxon>Dikarya</taxon>
        <taxon>Basidiomycota</taxon>
        <taxon>Agaricomycotina</taxon>
        <taxon>Agaricomycetes</taxon>
        <taxon>Russulales</taxon>
        <taxon>Hericiaceae</taxon>
        <taxon>Hericium</taxon>
    </lineage>
</organism>
<accession>A0A4Y9ZM05</accession>
<name>A0A4Y9ZM05_9AGAM</name>
<keyword evidence="8" id="KW-1185">Reference proteome</keyword>
<dbReference type="Gene3D" id="3.60.15.10">
    <property type="entry name" value="Ribonuclease Z/Hydroxyacylglutathione hydrolase-like"/>
    <property type="match status" value="1"/>
</dbReference>
<dbReference type="AlphaFoldDB" id="A0A4Y9ZM05"/>
<reference evidence="7 8" key="1">
    <citation type="submission" date="2019-02" db="EMBL/GenBank/DDBJ databases">
        <title>Genome sequencing of the rare red list fungi Hericium alpestre (H. flagellum).</title>
        <authorList>
            <person name="Buettner E."/>
            <person name="Kellner H."/>
        </authorList>
    </citation>
    <scope>NUCLEOTIDE SEQUENCE [LARGE SCALE GENOMIC DNA]</scope>
    <source>
        <strain evidence="7 8">DSM 108284</strain>
    </source>
</reference>
<feature type="domain" description="Metallo-beta-lactamase" evidence="6">
    <location>
        <begin position="46"/>
        <end position="279"/>
    </location>
</feature>
<dbReference type="GO" id="GO:0046872">
    <property type="term" value="F:metal ion binding"/>
    <property type="evidence" value="ECO:0007669"/>
    <property type="project" value="UniProtKB-KW"/>
</dbReference>
<dbReference type="STRING" id="135208.A0A4Y9ZM05"/>
<sequence length="301" mass="33041">MPSTLPPPRPNQPFFTVSALEGGRVTCPAGLLIDPVPEGVDKLVVPATPFLLRHSLTKQNILFDLGVRKDYNNLPPALAKRVNQTFQPVDVSETVVDALAKGGLTPAEISHVFLSHIHWDHIGDTALFPYSTLVAGDAAAPLVEHGYPHDPESLFDSALLPPDRTVYLHPSGWGPVGPFPRAIDYYGDGSLYIVDAPGHLAGHYNFLVRTSADGGWMYLGGDMAHDLRIITGELKVPVYHNAQTGLTMCMHADKGAAEEHIARVRKLLSIPRVRITIAHNKLWYDKARDGPEFWPRSFKSL</sequence>
<keyword evidence="4" id="KW-0378">Hydrolase</keyword>
<keyword evidence="3" id="KW-0479">Metal-binding</keyword>
<keyword evidence="5" id="KW-0862">Zinc</keyword>
<evidence type="ECO:0000256" key="3">
    <source>
        <dbReference type="ARBA" id="ARBA00022723"/>
    </source>
</evidence>
<evidence type="ECO:0000256" key="4">
    <source>
        <dbReference type="ARBA" id="ARBA00022801"/>
    </source>
</evidence>
<dbReference type="PANTHER" id="PTHR42978:SF2">
    <property type="entry name" value="102 KBASES UNSTABLE REGION: FROM 1 TO 119443"/>
    <property type="match status" value="1"/>
</dbReference>
<gene>
    <name evidence="7" type="ORF">EWM64_g8202</name>
</gene>
<evidence type="ECO:0000256" key="5">
    <source>
        <dbReference type="ARBA" id="ARBA00022833"/>
    </source>
</evidence>
<evidence type="ECO:0000313" key="7">
    <source>
        <dbReference type="EMBL" id="TFY75812.1"/>
    </source>
</evidence>
<comment type="cofactor">
    <cofactor evidence="1">
        <name>Zn(2+)</name>
        <dbReference type="ChEBI" id="CHEBI:29105"/>
    </cofactor>
</comment>
<dbReference type="Proteomes" id="UP000298061">
    <property type="component" value="Unassembled WGS sequence"/>
</dbReference>
<protein>
    <recommendedName>
        <fullName evidence="6">Metallo-beta-lactamase domain-containing protein</fullName>
    </recommendedName>
</protein>
<dbReference type="InterPro" id="IPR001279">
    <property type="entry name" value="Metallo-B-lactamas"/>
</dbReference>
<dbReference type="Pfam" id="PF00753">
    <property type="entry name" value="Lactamase_B"/>
    <property type="match status" value="1"/>
</dbReference>
<proteinExistence type="inferred from homology"/>
<dbReference type="SMART" id="SM00849">
    <property type="entry name" value="Lactamase_B"/>
    <property type="match status" value="1"/>
</dbReference>
<dbReference type="InterPro" id="IPR036866">
    <property type="entry name" value="RibonucZ/Hydroxyglut_hydro"/>
</dbReference>
<evidence type="ECO:0000256" key="1">
    <source>
        <dbReference type="ARBA" id="ARBA00001947"/>
    </source>
</evidence>
<comment type="caution">
    <text evidence="7">The sequence shown here is derived from an EMBL/GenBank/DDBJ whole genome shotgun (WGS) entry which is preliminary data.</text>
</comment>
<dbReference type="GO" id="GO:0016787">
    <property type="term" value="F:hydrolase activity"/>
    <property type="evidence" value="ECO:0007669"/>
    <property type="project" value="UniProtKB-KW"/>
</dbReference>